<dbReference type="GO" id="GO:0004848">
    <property type="term" value="F:ureidoglycolate hydrolase activity"/>
    <property type="evidence" value="ECO:0007669"/>
    <property type="project" value="InterPro"/>
</dbReference>
<keyword evidence="2" id="KW-0659">Purine metabolism</keyword>
<dbReference type="InterPro" id="IPR024060">
    <property type="entry name" value="Ureidoglycolate_lyase_dom_sf"/>
</dbReference>
<comment type="subunit">
    <text evidence="1">Homodimer.</text>
</comment>
<evidence type="ECO:0000256" key="2">
    <source>
        <dbReference type="ARBA" id="ARBA00022631"/>
    </source>
</evidence>
<gene>
    <name evidence="5" type="ORF">UH38_20570</name>
</gene>
<dbReference type="AlphaFoldDB" id="A0A0D8ZMG7"/>
<name>A0A0D8ZMG7_9CYAN</name>
<proteinExistence type="predicted"/>
<dbReference type="Gene3D" id="2.60.120.480">
    <property type="entry name" value="Ureidoglycolate hydrolase"/>
    <property type="match status" value="1"/>
</dbReference>
<dbReference type="InterPro" id="IPR011051">
    <property type="entry name" value="RmlC_Cupin_sf"/>
</dbReference>
<dbReference type="STRING" id="1618023.UH38_20570"/>
<keyword evidence="6" id="KW-1185">Reference proteome</keyword>
<evidence type="ECO:0000256" key="1">
    <source>
        <dbReference type="ARBA" id="ARBA00011738"/>
    </source>
</evidence>
<protein>
    <submittedName>
        <fullName evidence="5">Ureidoglycolate hydrolase</fullName>
    </submittedName>
</protein>
<dbReference type="Pfam" id="PF04115">
    <property type="entry name" value="Ureidogly_lyase"/>
    <property type="match status" value="1"/>
</dbReference>
<dbReference type="GO" id="GO:0006144">
    <property type="term" value="P:purine nucleobase metabolic process"/>
    <property type="evidence" value="ECO:0007669"/>
    <property type="project" value="UniProtKB-KW"/>
</dbReference>
<dbReference type="PANTHER" id="PTHR35721">
    <property type="entry name" value="UREIDOGLYCOLATE HYDROLASE"/>
    <property type="match status" value="1"/>
</dbReference>
<dbReference type="GO" id="GO:0000256">
    <property type="term" value="P:allantoin catabolic process"/>
    <property type="evidence" value="ECO:0007669"/>
    <property type="project" value="InterPro"/>
</dbReference>
<comment type="caution">
    <text evidence="5">The sequence shown here is derived from an EMBL/GenBank/DDBJ whole genome shotgun (WGS) entry which is preliminary data.</text>
</comment>
<evidence type="ECO:0000256" key="4">
    <source>
        <dbReference type="ARBA" id="ARBA00047684"/>
    </source>
</evidence>
<organism evidence="5 6">
    <name type="scientific">Aliterella atlantica CENA595</name>
    <dbReference type="NCBI Taxonomy" id="1618023"/>
    <lineage>
        <taxon>Bacteria</taxon>
        <taxon>Bacillati</taxon>
        <taxon>Cyanobacteriota</taxon>
        <taxon>Cyanophyceae</taxon>
        <taxon>Chroococcidiopsidales</taxon>
        <taxon>Aliterellaceae</taxon>
        <taxon>Aliterella</taxon>
    </lineage>
</organism>
<accession>A0A0D8ZMG7</accession>
<dbReference type="GO" id="GO:0050385">
    <property type="term" value="F:ureidoglycolate lyase activity"/>
    <property type="evidence" value="ECO:0007669"/>
    <property type="project" value="UniProtKB-EC"/>
</dbReference>
<dbReference type="SUPFAM" id="SSF51182">
    <property type="entry name" value="RmlC-like cupins"/>
    <property type="match status" value="1"/>
</dbReference>
<evidence type="ECO:0000256" key="3">
    <source>
        <dbReference type="ARBA" id="ARBA00023239"/>
    </source>
</evidence>
<dbReference type="InterPro" id="IPR007247">
    <property type="entry name" value="Ureidogly_lyase"/>
</dbReference>
<keyword evidence="3" id="KW-0456">Lyase</keyword>
<dbReference type="PANTHER" id="PTHR35721:SF1">
    <property type="entry name" value="UREIDOGLYCOLATE HYDROLASE"/>
    <property type="match status" value="1"/>
</dbReference>
<sequence length="164" mass="18558">MPAAKLLKQIKAQQITPDKFQKYGQVIYAACDRKPYDLADASLVLNLGTPRFYIMRCRGRERKFSQMTRHLQCTQCLGSLAGKPWLIAVAPPSAAPYPSISEIAAFHILGDCFIKLERGTWHAGPYFDTKVIDFYNLELSDTNISDRHTANLKPKDNLELEIIL</sequence>
<comment type="catalytic activity">
    <reaction evidence="4">
        <text>(S)-ureidoglycolate = urea + glyoxylate</text>
        <dbReference type="Rhea" id="RHEA:11304"/>
        <dbReference type="ChEBI" id="CHEBI:16199"/>
        <dbReference type="ChEBI" id="CHEBI:36655"/>
        <dbReference type="ChEBI" id="CHEBI:57296"/>
        <dbReference type="EC" id="4.3.2.3"/>
    </reaction>
</comment>
<reference evidence="5 6" key="1">
    <citation type="submission" date="2015-02" db="EMBL/GenBank/DDBJ databases">
        <title>Draft genome of a novel marine cyanobacterium (Chroococcales) isolated from South Atlantic Ocean.</title>
        <authorList>
            <person name="Rigonato J."/>
            <person name="Alvarenga D.O."/>
            <person name="Branco L.H."/>
            <person name="Varani A.M."/>
            <person name="Brandini F.P."/>
            <person name="Fiore M.F."/>
        </authorList>
    </citation>
    <scope>NUCLEOTIDE SEQUENCE [LARGE SCALE GENOMIC DNA]</scope>
    <source>
        <strain evidence="5 6">CENA595</strain>
    </source>
</reference>
<dbReference type="OrthoDB" id="9804602at2"/>
<dbReference type="Proteomes" id="UP000032452">
    <property type="component" value="Unassembled WGS sequence"/>
</dbReference>
<dbReference type="EMBL" id="JYON01000029">
    <property type="protein sequence ID" value="KJH70028.1"/>
    <property type="molecule type" value="Genomic_DNA"/>
</dbReference>
<evidence type="ECO:0000313" key="5">
    <source>
        <dbReference type="EMBL" id="KJH70028.1"/>
    </source>
</evidence>
<evidence type="ECO:0000313" key="6">
    <source>
        <dbReference type="Proteomes" id="UP000032452"/>
    </source>
</evidence>
<keyword evidence="5" id="KW-0378">Hydrolase</keyword>
<dbReference type="PATRIC" id="fig|1618023.3.peg.2170"/>
<dbReference type="RefSeq" id="WP_045056572.1">
    <property type="nucleotide sequence ID" value="NZ_CAWMDP010000025.1"/>
</dbReference>